<proteinExistence type="predicted"/>
<accession>A0A2K2U5A3</accession>
<name>A0A2K2U5A3_9ACTN</name>
<dbReference type="CDD" id="cd08187">
    <property type="entry name" value="BDH"/>
    <property type="match status" value="1"/>
</dbReference>
<dbReference type="FunFam" id="3.40.50.1970:FF:000003">
    <property type="entry name" value="Alcohol dehydrogenase, iron-containing"/>
    <property type="match status" value="1"/>
</dbReference>
<dbReference type="PANTHER" id="PTHR43633:SF1">
    <property type="entry name" value="ALCOHOL DEHYDROGENASE YQHD"/>
    <property type="match status" value="1"/>
</dbReference>
<protein>
    <submittedName>
        <fullName evidence="4">NADH-dependent alcohol dehydrogenase</fullName>
    </submittedName>
</protein>
<dbReference type="GO" id="GO:0005829">
    <property type="term" value="C:cytosol"/>
    <property type="evidence" value="ECO:0007669"/>
    <property type="project" value="TreeGrafter"/>
</dbReference>
<feature type="domain" description="Fe-containing alcohol dehydrogenase-like C-terminal" evidence="3">
    <location>
        <begin position="189"/>
        <end position="389"/>
    </location>
</feature>
<dbReference type="AlphaFoldDB" id="A0A2K2U5A3"/>
<dbReference type="GO" id="GO:1990362">
    <property type="term" value="F:butanol dehydrogenase (NAD+) activity"/>
    <property type="evidence" value="ECO:0007669"/>
    <property type="project" value="InterPro"/>
</dbReference>
<dbReference type="InterPro" id="IPR044731">
    <property type="entry name" value="BDH-like"/>
</dbReference>
<dbReference type="Pfam" id="PF25137">
    <property type="entry name" value="ADH_Fe_C"/>
    <property type="match status" value="1"/>
</dbReference>
<feature type="domain" description="Alcohol dehydrogenase iron-type/glycerol dehydrogenase GldA" evidence="2">
    <location>
        <begin position="9"/>
        <end position="178"/>
    </location>
</feature>
<keyword evidence="1" id="KW-0560">Oxidoreductase</keyword>
<dbReference type="RefSeq" id="WP_103262881.1">
    <property type="nucleotide sequence ID" value="NZ_PPEL01000031.1"/>
</dbReference>
<dbReference type="EMBL" id="PPEL01000031">
    <property type="protein sequence ID" value="PNV65422.1"/>
    <property type="molecule type" value="Genomic_DNA"/>
</dbReference>
<dbReference type="GO" id="GO:0008106">
    <property type="term" value="F:alcohol dehydrogenase (NADP+) activity"/>
    <property type="evidence" value="ECO:0007669"/>
    <property type="project" value="TreeGrafter"/>
</dbReference>
<evidence type="ECO:0000259" key="2">
    <source>
        <dbReference type="Pfam" id="PF00465"/>
    </source>
</evidence>
<organism evidence="4 5">
    <name type="scientific">Rubneribacter badeniensis</name>
    <dbReference type="NCBI Taxonomy" id="2070688"/>
    <lineage>
        <taxon>Bacteria</taxon>
        <taxon>Bacillati</taxon>
        <taxon>Actinomycetota</taxon>
        <taxon>Coriobacteriia</taxon>
        <taxon>Eggerthellales</taxon>
        <taxon>Eggerthellaceae</taxon>
        <taxon>Rubneribacter</taxon>
    </lineage>
</organism>
<comment type="caution">
    <text evidence="4">The sequence shown here is derived from an EMBL/GenBank/DDBJ whole genome shotgun (WGS) entry which is preliminary data.</text>
</comment>
<dbReference type="InterPro" id="IPR056798">
    <property type="entry name" value="ADH_Fe_C"/>
</dbReference>
<dbReference type="Gene3D" id="3.40.50.1970">
    <property type="match status" value="1"/>
</dbReference>
<dbReference type="SUPFAM" id="SSF56796">
    <property type="entry name" value="Dehydroquinate synthase-like"/>
    <property type="match status" value="1"/>
</dbReference>
<evidence type="ECO:0000313" key="4">
    <source>
        <dbReference type="EMBL" id="PNV65422.1"/>
    </source>
</evidence>
<dbReference type="Pfam" id="PF00465">
    <property type="entry name" value="Fe-ADH"/>
    <property type="match status" value="1"/>
</dbReference>
<dbReference type="GO" id="GO:1990002">
    <property type="term" value="F:methylglyoxal reductase (NADPH) (acetol producing) activity"/>
    <property type="evidence" value="ECO:0007669"/>
    <property type="project" value="TreeGrafter"/>
</dbReference>
<dbReference type="PANTHER" id="PTHR43633">
    <property type="entry name" value="ALCOHOL DEHYDROGENASE YQHD"/>
    <property type="match status" value="1"/>
</dbReference>
<dbReference type="Proteomes" id="UP000236488">
    <property type="component" value="Unassembled WGS sequence"/>
</dbReference>
<dbReference type="GO" id="GO:0046872">
    <property type="term" value="F:metal ion binding"/>
    <property type="evidence" value="ECO:0007669"/>
    <property type="project" value="InterPro"/>
</dbReference>
<sequence length="390" mass="42111">MENFEFVSPTHFVFGRGAEEQVGAKLAERGAAKVLLHFGGQSAVKSGLVDRVKASLDAQGVQHVELGGVRPNPEITLVREGVALCKQHGIDWVLAVGGGSVIDSAKAIAVGAHYDGDVWDFFETKRQTDDVLPIAVVLTIPAAGSEASKNTVVSNDALQMKSGYPNNAQRPKLAFMNPELTFTLPPYQTAAGLTDMFCHLLERFFDDVGAVPVTDNLCLSLMRTVRAEAPRVLAEPDNYDARANVMWAGMLCHQGLAGVGRHEDWATHGLEHELSALYPEITHGAGLAVMFPAWMEHVRGENPGRFAFYGREVFGLAPTGDADADALSAIDETRAFFASLGMPTTLAELGVGEDDIEKMIPTLKANKGEPFGSFKKLSMDDAREIYRLAL</sequence>
<evidence type="ECO:0000259" key="3">
    <source>
        <dbReference type="Pfam" id="PF25137"/>
    </source>
</evidence>
<evidence type="ECO:0000256" key="1">
    <source>
        <dbReference type="ARBA" id="ARBA00023002"/>
    </source>
</evidence>
<gene>
    <name evidence="4" type="ORF">C2L80_06595</name>
</gene>
<dbReference type="InterPro" id="IPR001670">
    <property type="entry name" value="ADH_Fe/GldA"/>
</dbReference>
<keyword evidence="5" id="KW-1185">Reference proteome</keyword>
<dbReference type="Gene3D" id="1.20.1090.10">
    <property type="entry name" value="Dehydroquinate synthase-like - alpha domain"/>
    <property type="match status" value="1"/>
</dbReference>
<reference evidence="4 5" key="1">
    <citation type="journal article" date="2018" name="Int. J. Syst. Evol. Microbiol.">
        <title>Rubneribacter badeniensis gen. nov., sp. nov. and Enteroscipio rubneri gen. nov., sp. nov., new members of the Eggerthellaceae isolated from human faeces.</title>
        <authorList>
            <person name="Danylec N."/>
            <person name="Gobl A."/>
            <person name="Stoll D.A."/>
            <person name="Hetzer B."/>
            <person name="Kulling S.E."/>
            <person name="Huch M."/>
        </authorList>
    </citation>
    <scope>NUCLEOTIDE SEQUENCE [LARGE SCALE GENOMIC DNA]</scope>
    <source>
        <strain evidence="4 5">ResAG-85</strain>
    </source>
</reference>
<evidence type="ECO:0000313" key="5">
    <source>
        <dbReference type="Proteomes" id="UP000236488"/>
    </source>
</evidence>